<dbReference type="AlphaFoldDB" id="A2BJU8"/>
<proteinExistence type="predicted"/>
<keyword evidence="1" id="KW-0812">Transmembrane</keyword>
<name>A2BJU8_HYPBU</name>
<evidence type="ECO:0000313" key="3">
    <source>
        <dbReference type="Proteomes" id="UP000002593"/>
    </source>
</evidence>
<keyword evidence="1" id="KW-1133">Transmembrane helix</keyword>
<dbReference type="HOGENOM" id="CLU_1639943_0_0_2"/>
<organism evidence="2 3">
    <name type="scientific">Hyperthermus butylicus (strain DSM 5456 / JCM 9403 / PLM1-5)</name>
    <dbReference type="NCBI Taxonomy" id="415426"/>
    <lineage>
        <taxon>Archaea</taxon>
        <taxon>Thermoproteota</taxon>
        <taxon>Thermoprotei</taxon>
        <taxon>Desulfurococcales</taxon>
        <taxon>Pyrodictiaceae</taxon>
        <taxon>Hyperthermus</taxon>
    </lineage>
</organism>
<protein>
    <submittedName>
        <fullName evidence="2">Uncharacterized protein</fullName>
    </submittedName>
</protein>
<evidence type="ECO:0000313" key="2">
    <source>
        <dbReference type="EMBL" id="ABM80259.1"/>
    </source>
</evidence>
<dbReference type="RefSeq" id="WP_011821577.1">
    <property type="nucleotide sequence ID" value="NC_008818.1"/>
</dbReference>
<dbReference type="GeneID" id="4782649"/>
<dbReference type="Proteomes" id="UP000002593">
    <property type="component" value="Chromosome"/>
</dbReference>
<evidence type="ECO:0000256" key="1">
    <source>
        <dbReference type="SAM" id="Phobius"/>
    </source>
</evidence>
<keyword evidence="3" id="KW-1185">Reference proteome</keyword>
<reference evidence="2 3" key="1">
    <citation type="journal article" date="2007" name="Archaea">
        <title>The genome of Hyperthermus butylicus: a sulfur-reducing, peptide fermenting, neutrophilic Crenarchaeote growing up to 108 degrees C.</title>
        <authorList>
            <person name="Brugger K."/>
            <person name="Chen L."/>
            <person name="Stark M."/>
            <person name="Zibat A."/>
            <person name="Redder P."/>
            <person name="Ruepp A."/>
            <person name="Awayez M."/>
            <person name="She Q."/>
            <person name="Garrett R.A."/>
            <person name="Klenk H.P."/>
        </authorList>
    </citation>
    <scope>NUCLEOTIDE SEQUENCE [LARGE SCALE GENOMIC DNA]</scope>
    <source>
        <strain evidence="3">DSM 5456 / JCM 9403 / PLM1-5</strain>
    </source>
</reference>
<dbReference type="EnsemblBacteria" id="ABM80259">
    <property type="protein sequence ID" value="ABM80259"/>
    <property type="gene ID" value="Hbut_0392"/>
</dbReference>
<gene>
    <name evidence="2" type="ordered locus">Hbut_0392</name>
</gene>
<accession>A2BJU8</accession>
<dbReference type="KEGG" id="hbu:Hbut_0392"/>
<dbReference type="EMBL" id="CP000493">
    <property type="protein sequence ID" value="ABM80259.1"/>
    <property type="molecule type" value="Genomic_DNA"/>
</dbReference>
<feature type="transmembrane region" description="Helical" evidence="1">
    <location>
        <begin position="9"/>
        <end position="31"/>
    </location>
</feature>
<sequence>MARRRRGKIIVYAMGAGIIILLIAEVIYIFAPALLGFSGPVVEVKVFAPVSLGEKQARDMASKLAEIVGAKHYSVELVEGNSSRFIGVIIYEEGAAVAALITPVSLVDDVVSQNVIGDLLSLVPRLRANETVVYVVGMSSPLLVKRDNVVVEGIVRKIVSS</sequence>
<keyword evidence="1" id="KW-0472">Membrane</keyword>